<keyword evidence="1" id="KW-1133">Transmembrane helix</keyword>
<name>A0A6J4TVB4_9SPHN</name>
<dbReference type="AlphaFoldDB" id="A0A6J4TVB4"/>
<keyword evidence="1" id="KW-0812">Transmembrane</keyword>
<evidence type="ECO:0000313" key="2">
    <source>
        <dbReference type="EMBL" id="CAA9531379.1"/>
    </source>
</evidence>
<dbReference type="EMBL" id="CADCWB010000238">
    <property type="protein sequence ID" value="CAA9531379.1"/>
    <property type="molecule type" value="Genomic_DNA"/>
</dbReference>
<feature type="transmembrane region" description="Helical" evidence="1">
    <location>
        <begin position="216"/>
        <end position="235"/>
    </location>
</feature>
<feature type="transmembrane region" description="Helical" evidence="1">
    <location>
        <begin position="286"/>
        <end position="303"/>
    </location>
</feature>
<evidence type="ECO:0000256" key="1">
    <source>
        <dbReference type="SAM" id="Phobius"/>
    </source>
</evidence>
<gene>
    <name evidence="2" type="ORF">AVDCRST_MAG62-1909</name>
</gene>
<feature type="transmembrane region" description="Helical" evidence="1">
    <location>
        <begin position="336"/>
        <end position="355"/>
    </location>
</feature>
<feature type="transmembrane region" description="Helical" evidence="1">
    <location>
        <begin position="309"/>
        <end position="329"/>
    </location>
</feature>
<protein>
    <recommendedName>
        <fullName evidence="3">Glycosyltransferase RgtA/B/C/D-like domain-containing protein</fullName>
    </recommendedName>
</protein>
<organism evidence="2">
    <name type="scientific">uncultured Sphingomonas sp</name>
    <dbReference type="NCBI Taxonomy" id="158754"/>
    <lineage>
        <taxon>Bacteria</taxon>
        <taxon>Pseudomonadati</taxon>
        <taxon>Pseudomonadota</taxon>
        <taxon>Alphaproteobacteria</taxon>
        <taxon>Sphingomonadales</taxon>
        <taxon>Sphingomonadaceae</taxon>
        <taxon>Sphingomonas</taxon>
        <taxon>environmental samples</taxon>
    </lineage>
</organism>
<feature type="transmembrane region" description="Helical" evidence="1">
    <location>
        <begin position="123"/>
        <end position="143"/>
    </location>
</feature>
<feature type="transmembrane region" description="Helical" evidence="1">
    <location>
        <begin position="255"/>
        <end position="274"/>
    </location>
</feature>
<evidence type="ECO:0008006" key="3">
    <source>
        <dbReference type="Google" id="ProtNLM"/>
    </source>
</evidence>
<feature type="transmembrane region" description="Helical" evidence="1">
    <location>
        <begin position="179"/>
        <end position="204"/>
    </location>
</feature>
<keyword evidence="1" id="KW-0472">Membrane</keyword>
<sequence length="480" mass="51364">MIPVAANSWQRNARDAGPALPLLASAFLLAAATIQANWIPVDADVSWLITVCEAVLSGQRLYVDLLEANPPASVWLYLPPVWLAHATGLKPEAVVVGAALAGSLLSLWATVTTASHLSRAPRPSLLAAACGFVLFLLPGGLFAQREHVALMLALPVLTQLAAIADRQRLSLASTSAGGAAAGLLVVIKPHFALVLLLPAVWTLLRTRDVRRLVTPALIAAAIAVIYAAALLLFARDYLRVLPMLADTYLPMRDKPANFLIGPMLLAPALFFALSRLLRARSATQSTILYLGAAGFALAGLIQGKNYLNHALPGMALALVALLLLFGQLGDRSRRRLVGLATFAIAAIQLNATVAIQPLPGLAEAIVRAGPPRPTIMTLGTELSTGHPAVRHARGRWVGSSPALFTAAGARYVGLARPAARRWYHADLDTFVRDVRTKRPDLLLIEDRSRAWLLKDPAIRAAVSPYHPVARAGDIEVWRRR</sequence>
<reference evidence="2" key="1">
    <citation type="submission" date="2020-02" db="EMBL/GenBank/DDBJ databases">
        <authorList>
            <person name="Meier V. D."/>
        </authorList>
    </citation>
    <scope>NUCLEOTIDE SEQUENCE</scope>
    <source>
        <strain evidence="2">AVDCRST_MAG62</strain>
    </source>
</reference>
<accession>A0A6J4TVB4</accession>
<feature type="transmembrane region" description="Helical" evidence="1">
    <location>
        <begin position="93"/>
        <end position="111"/>
    </location>
</feature>
<proteinExistence type="predicted"/>